<dbReference type="Pfam" id="PF13739">
    <property type="entry name" value="PdaC"/>
    <property type="match status" value="1"/>
</dbReference>
<dbReference type="RefSeq" id="WP_148402602.1">
    <property type="nucleotide sequence ID" value="NZ_VSKK01000001.1"/>
</dbReference>
<dbReference type="Gene3D" id="3.30.565.40">
    <property type="entry name" value="Fervidobacterium nodosum Rt17-B1 like"/>
    <property type="match status" value="1"/>
</dbReference>
<accession>A0A5D0RDK9</accession>
<keyword evidence="4" id="KW-1185">Reference proteome</keyword>
<sequence length="237" mass="26598">MRRILLLLSIVFVVFSCEEEETKITFSEKKITTAQNKIVEINIPIAKGNETVANNINSSIEAAVINSINFDPDAPSKKQSISESIDSFNSEYTAFKTDFPESAMEWEAQIDGEIMYQSEAVISVALTTYSNTGGAHGNLIISFLNFDALTGQSLKNDQLFNDTKSFKSIANTYFNEKIAGKEEFYFEPENFVLPQNIGFNDTGVVLLYNNYEIAPYVTGLTEFTIPFDELVPYLNFM</sequence>
<proteinExistence type="predicted"/>
<evidence type="ECO:0000313" key="4">
    <source>
        <dbReference type="Proteomes" id="UP000323720"/>
    </source>
</evidence>
<gene>
    <name evidence="3" type="ORF">ES674_03570</name>
</gene>
<name>A0A5D0RDK9_9FLAO</name>
<organism evidence="3 4">
    <name type="scientific">Bizionia myxarmorum</name>
    <dbReference type="NCBI Taxonomy" id="291186"/>
    <lineage>
        <taxon>Bacteria</taxon>
        <taxon>Pseudomonadati</taxon>
        <taxon>Bacteroidota</taxon>
        <taxon>Flavobacteriia</taxon>
        <taxon>Flavobacteriales</taxon>
        <taxon>Flavobacteriaceae</taxon>
        <taxon>Bizionia</taxon>
    </lineage>
</organism>
<evidence type="ECO:0000259" key="2">
    <source>
        <dbReference type="Pfam" id="PF13739"/>
    </source>
</evidence>
<dbReference type="Gene3D" id="3.90.640.20">
    <property type="entry name" value="Heat-shock cognate protein, ATPase"/>
    <property type="match status" value="1"/>
</dbReference>
<dbReference type="AlphaFoldDB" id="A0A5D0RDK9"/>
<dbReference type="EMBL" id="VSKK01000001">
    <property type="protein sequence ID" value="TYB78865.1"/>
    <property type="molecule type" value="Genomic_DNA"/>
</dbReference>
<dbReference type="OrthoDB" id="594879at2"/>
<dbReference type="Pfam" id="PF11738">
    <property type="entry name" value="DUF3298"/>
    <property type="match status" value="1"/>
</dbReference>
<reference evidence="3 4" key="1">
    <citation type="submission" date="2019-08" db="EMBL/GenBank/DDBJ databases">
        <title>Genomes of Antarctic Bizionia species.</title>
        <authorList>
            <person name="Bowman J.P."/>
        </authorList>
    </citation>
    <scope>NUCLEOTIDE SEQUENCE [LARGE SCALE GENOMIC DNA]</scope>
    <source>
        <strain evidence="3 4">ADA-4</strain>
    </source>
</reference>
<protein>
    <submittedName>
        <fullName evidence="3">DUF3298 and DUF4163 domain-containing protein</fullName>
    </submittedName>
</protein>
<feature type="domain" description="Deacetylase PdaC" evidence="2">
    <location>
        <begin position="39"/>
        <end position="138"/>
    </location>
</feature>
<dbReference type="InterPro" id="IPR021729">
    <property type="entry name" value="DUF3298"/>
</dbReference>
<dbReference type="Proteomes" id="UP000323720">
    <property type="component" value="Unassembled WGS sequence"/>
</dbReference>
<dbReference type="InterPro" id="IPR025303">
    <property type="entry name" value="PdaC"/>
</dbReference>
<comment type="caution">
    <text evidence="3">The sequence shown here is derived from an EMBL/GenBank/DDBJ whole genome shotgun (WGS) entry which is preliminary data.</text>
</comment>
<evidence type="ECO:0000313" key="3">
    <source>
        <dbReference type="EMBL" id="TYB78865.1"/>
    </source>
</evidence>
<dbReference type="PROSITE" id="PS51257">
    <property type="entry name" value="PROKAR_LIPOPROTEIN"/>
    <property type="match status" value="1"/>
</dbReference>
<feature type="domain" description="DUF3298" evidence="1">
    <location>
        <begin position="175"/>
        <end position="228"/>
    </location>
</feature>
<dbReference type="InterPro" id="IPR037126">
    <property type="entry name" value="PdaC/RsiV-like_sf"/>
</dbReference>
<evidence type="ECO:0000259" key="1">
    <source>
        <dbReference type="Pfam" id="PF11738"/>
    </source>
</evidence>